<evidence type="ECO:0000313" key="1">
    <source>
        <dbReference type="EMBL" id="KAJ8049133.1"/>
    </source>
</evidence>
<reference evidence="1" key="1">
    <citation type="submission" date="2021-10" db="EMBL/GenBank/DDBJ databases">
        <title>Tropical sea cucumber genome reveals ecological adaptation and Cuvierian tubules defense mechanism.</title>
        <authorList>
            <person name="Chen T."/>
        </authorList>
    </citation>
    <scope>NUCLEOTIDE SEQUENCE</scope>
    <source>
        <strain evidence="1">Nanhai2018</strain>
        <tissue evidence="1">Muscle</tissue>
    </source>
</reference>
<proteinExistence type="predicted"/>
<dbReference type="AlphaFoldDB" id="A0A9Q1CQP7"/>
<evidence type="ECO:0000313" key="2">
    <source>
        <dbReference type="Proteomes" id="UP001152320"/>
    </source>
</evidence>
<dbReference type="EMBL" id="JAIZAY010000001">
    <property type="protein sequence ID" value="KAJ8049133.1"/>
    <property type="molecule type" value="Genomic_DNA"/>
</dbReference>
<accession>A0A9Q1CQP7</accession>
<dbReference type="Proteomes" id="UP001152320">
    <property type="component" value="Chromosome 1"/>
</dbReference>
<dbReference type="OrthoDB" id="6091153at2759"/>
<gene>
    <name evidence="1" type="ORF">HOLleu_01738</name>
</gene>
<comment type="caution">
    <text evidence="1">The sequence shown here is derived from an EMBL/GenBank/DDBJ whole genome shotgun (WGS) entry which is preliminary data.</text>
</comment>
<keyword evidence="2" id="KW-1185">Reference proteome</keyword>
<organism evidence="1 2">
    <name type="scientific">Holothuria leucospilota</name>
    <name type="common">Black long sea cucumber</name>
    <name type="synonym">Mertensiothuria leucospilota</name>
    <dbReference type="NCBI Taxonomy" id="206669"/>
    <lineage>
        <taxon>Eukaryota</taxon>
        <taxon>Metazoa</taxon>
        <taxon>Echinodermata</taxon>
        <taxon>Eleutherozoa</taxon>
        <taxon>Echinozoa</taxon>
        <taxon>Holothuroidea</taxon>
        <taxon>Aspidochirotacea</taxon>
        <taxon>Aspidochirotida</taxon>
        <taxon>Holothuriidae</taxon>
        <taxon>Holothuria</taxon>
    </lineage>
</organism>
<protein>
    <submittedName>
        <fullName evidence="1">Uncharacterized protein</fullName>
    </submittedName>
</protein>
<sequence>MRRKEESLPQLAQEVRRLARRAYPSAPPQLLGLLSRDHFLDALDDPVLRLGVYQMRPGTLEEALKVALEIEAFYTAKKQRNFPGRRVVRATEGKAIPSESETTELSRTATDGIKQCQLSMAEL</sequence>
<name>A0A9Q1CQP7_HOLLE</name>